<dbReference type="Pfam" id="PF12986">
    <property type="entry name" value="DUF3870"/>
    <property type="match status" value="1"/>
</dbReference>
<dbReference type="eggNOG" id="ENOG5032SCP">
    <property type="taxonomic scope" value="Bacteria"/>
</dbReference>
<evidence type="ECO:0000313" key="3">
    <source>
        <dbReference type="Proteomes" id="UP000028875"/>
    </source>
</evidence>
<evidence type="ECO:0000259" key="1">
    <source>
        <dbReference type="Pfam" id="PF12986"/>
    </source>
</evidence>
<name>A0A024QII4_9BACI</name>
<protein>
    <recommendedName>
        <fullName evidence="1">DUF3870 domain-containing protein</fullName>
    </recommendedName>
</protein>
<dbReference type="AlphaFoldDB" id="A0A024QII4"/>
<dbReference type="Proteomes" id="UP000028875">
    <property type="component" value="Unassembled WGS sequence"/>
</dbReference>
<dbReference type="OrthoDB" id="7061730at2"/>
<accession>A0A024QII4</accession>
<reference evidence="2 3" key="1">
    <citation type="submission" date="2014-03" db="EMBL/GenBank/DDBJ databases">
        <authorList>
            <person name="Urmite Genomes U."/>
        </authorList>
    </citation>
    <scope>NUCLEOTIDE SEQUENCE [LARGE SCALE GENOMIC DNA]</scope>
    <source>
        <strain evidence="2 3">Vm-5</strain>
    </source>
</reference>
<dbReference type="InterPro" id="IPR024617">
    <property type="entry name" value="DUF3870"/>
</dbReference>
<comment type="caution">
    <text evidence="2">The sequence shown here is derived from an EMBL/GenBank/DDBJ whole genome shotgun (WGS) entry which is preliminary data.</text>
</comment>
<evidence type="ECO:0000313" key="2">
    <source>
        <dbReference type="EMBL" id="CDQ42042.1"/>
    </source>
</evidence>
<sequence>MNTIFIAGHARLPSGMAAQSIYETLTITAEIDKKYGVIVAAGCTLATDHGKSFVQQLLRGHSLQDGIDKPVEILKSHYLGKAGNALASALKDLYKQYVVLCENTSERTS</sequence>
<dbReference type="EMBL" id="CCDP010000004">
    <property type="protein sequence ID" value="CDQ42042.1"/>
    <property type="molecule type" value="Genomic_DNA"/>
</dbReference>
<feature type="domain" description="DUF3870" evidence="1">
    <location>
        <begin position="5"/>
        <end position="97"/>
    </location>
</feature>
<organism evidence="2 3">
    <name type="scientific">Virgibacillus massiliensis</name>
    <dbReference type="NCBI Taxonomy" id="1462526"/>
    <lineage>
        <taxon>Bacteria</taxon>
        <taxon>Bacillati</taxon>
        <taxon>Bacillota</taxon>
        <taxon>Bacilli</taxon>
        <taxon>Bacillales</taxon>
        <taxon>Bacillaceae</taxon>
        <taxon>Virgibacillus</taxon>
    </lineage>
</organism>
<dbReference type="STRING" id="1462526.BN990_04422"/>
<gene>
    <name evidence="2" type="ORF">BN990_04422</name>
</gene>
<dbReference type="RefSeq" id="WP_038247424.1">
    <property type="nucleotide sequence ID" value="NZ_BNER01000005.1"/>
</dbReference>
<proteinExistence type="predicted"/>
<keyword evidence="3" id="KW-1185">Reference proteome</keyword>
<reference evidence="3" key="2">
    <citation type="submission" date="2014-05" db="EMBL/GenBank/DDBJ databases">
        <title>Draft genome sequence of Virgibacillus massiliensis Vm-5.</title>
        <authorList>
            <person name="Khelaifia S."/>
            <person name="Croce O."/>
            <person name="Lagier J.C."/>
            <person name="Raoult D."/>
        </authorList>
    </citation>
    <scope>NUCLEOTIDE SEQUENCE [LARGE SCALE GENOMIC DNA]</scope>
    <source>
        <strain evidence="3">Vm-5</strain>
    </source>
</reference>